<dbReference type="Proteomes" id="UP000734854">
    <property type="component" value="Unassembled WGS sequence"/>
</dbReference>
<dbReference type="Pfam" id="PF04525">
    <property type="entry name" value="LOR"/>
    <property type="match status" value="1"/>
</dbReference>
<name>A0A8J5GFD8_ZINOF</name>
<dbReference type="EMBL" id="JACMSC010000010">
    <property type="protein sequence ID" value="KAG6503138.1"/>
    <property type="molecule type" value="Genomic_DNA"/>
</dbReference>
<comment type="caution">
    <text evidence="2">The sequence shown here is derived from an EMBL/GenBank/DDBJ whole genome shotgun (WGS) entry which is preliminary data.</text>
</comment>
<evidence type="ECO:0000313" key="1">
    <source>
        <dbReference type="EMBL" id="KAG6503138.1"/>
    </source>
</evidence>
<dbReference type="AlphaFoldDB" id="A0A8J5GFD8"/>
<protein>
    <recommendedName>
        <fullName evidence="4">Protein LURP-one-related 8</fullName>
    </recommendedName>
</protein>
<dbReference type="EMBL" id="JACMSC010000009">
    <property type="protein sequence ID" value="KAG6506534.1"/>
    <property type="molecule type" value="Genomic_DNA"/>
</dbReference>
<dbReference type="OrthoDB" id="748129at2759"/>
<sequence length="233" mass="25393">MARVHPGARGIELGDSGSVAFSKDGETAQEEAGAVASVLTVWRRSLLLNGNGFTVFDAKGKLVFRVDNYASGSRTEVVLMDGVGEPLLTVRRKRSSIALPLATLTQKLSLGEQWMIYEGEDRANPRFVVKRHLNPLYSRALARVTPCASDAKSCQGYKVEGSYAQRRCAILDDERQRVVEMKRKESAKGVSFGLDVFHLIVQPGFDASVAMTIVLLLEQMFGSGASLLKIGKS</sequence>
<dbReference type="PANTHER" id="PTHR31087:SF22">
    <property type="entry name" value="PROTEIN LURP-ONE-RELATED 8"/>
    <property type="match status" value="1"/>
</dbReference>
<reference evidence="2 3" key="1">
    <citation type="submission" date="2020-08" db="EMBL/GenBank/DDBJ databases">
        <title>Plant Genome Project.</title>
        <authorList>
            <person name="Zhang R.-G."/>
        </authorList>
    </citation>
    <scope>NUCLEOTIDE SEQUENCE [LARGE SCALE GENOMIC DNA]</scope>
    <source>
        <tissue evidence="2">Rhizome</tissue>
    </source>
</reference>
<evidence type="ECO:0000313" key="2">
    <source>
        <dbReference type="EMBL" id="KAG6506534.1"/>
    </source>
</evidence>
<evidence type="ECO:0000313" key="3">
    <source>
        <dbReference type="Proteomes" id="UP000734854"/>
    </source>
</evidence>
<organism evidence="2 3">
    <name type="scientific">Zingiber officinale</name>
    <name type="common">Ginger</name>
    <name type="synonym">Amomum zingiber</name>
    <dbReference type="NCBI Taxonomy" id="94328"/>
    <lineage>
        <taxon>Eukaryota</taxon>
        <taxon>Viridiplantae</taxon>
        <taxon>Streptophyta</taxon>
        <taxon>Embryophyta</taxon>
        <taxon>Tracheophyta</taxon>
        <taxon>Spermatophyta</taxon>
        <taxon>Magnoliopsida</taxon>
        <taxon>Liliopsida</taxon>
        <taxon>Zingiberales</taxon>
        <taxon>Zingiberaceae</taxon>
        <taxon>Zingiber</taxon>
    </lineage>
</organism>
<gene>
    <name evidence="2" type="ORF">ZIOFF_031858</name>
    <name evidence="1" type="ORF">ZIOFF_035428</name>
</gene>
<keyword evidence="3" id="KW-1185">Reference proteome</keyword>
<proteinExistence type="predicted"/>
<evidence type="ECO:0008006" key="4">
    <source>
        <dbReference type="Google" id="ProtNLM"/>
    </source>
</evidence>
<dbReference type="InterPro" id="IPR007612">
    <property type="entry name" value="LOR"/>
</dbReference>
<dbReference type="PANTHER" id="PTHR31087">
    <property type="match status" value="1"/>
</dbReference>
<accession>A0A8J5GFD8</accession>